<dbReference type="Proteomes" id="UP001595075">
    <property type="component" value="Unassembled WGS sequence"/>
</dbReference>
<keyword evidence="3" id="KW-1185">Reference proteome</keyword>
<comment type="caution">
    <text evidence="2">The sequence shown here is derived from an EMBL/GenBank/DDBJ whole genome shotgun (WGS) entry which is preliminary data.</text>
</comment>
<feature type="region of interest" description="Disordered" evidence="1">
    <location>
        <begin position="90"/>
        <end position="190"/>
    </location>
</feature>
<proteinExistence type="predicted"/>
<evidence type="ECO:0000313" key="3">
    <source>
        <dbReference type="Proteomes" id="UP001595075"/>
    </source>
</evidence>
<protein>
    <submittedName>
        <fullName evidence="2">Uncharacterized protein</fullName>
    </submittedName>
</protein>
<feature type="compositionally biased region" description="Basic residues" evidence="1">
    <location>
        <begin position="165"/>
        <end position="176"/>
    </location>
</feature>
<evidence type="ECO:0000313" key="2">
    <source>
        <dbReference type="EMBL" id="KAL2060052.1"/>
    </source>
</evidence>
<organism evidence="2 3">
    <name type="scientific">Oculimacula yallundae</name>
    <dbReference type="NCBI Taxonomy" id="86028"/>
    <lineage>
        <taxon>Eukaryota</taxon>
        <taxon>Fungi</taxon>
        <taxon>Dikarya</taxon>
        <taxon>Ascomycota</taxon>
        <taxon>Pezizomycotina</taxon>
        <taxon>Leotiomycetes</taxon>
        <taxon>Helotiales</taxon>
        <taxon>Ploettnerulaceae</taxon>
        <taxon>Oculimacula</taxon>
    </lineage>
</organism>
<feature type="compositionally biased region" description="Low complexity" evidence="1">
    <location>
        <begin position="109"/>
        <end position="127"/>
    </location>
</feature>
<sequence>MSKLAFTIMLPHDKTDGKRTPGFFVSTSNMTYLNLKGKDWKASRIGNANASSGWKNRMEYAVTASKGATKISLIMNTSVILPPISWTVPIFGEDAPKKKEPSRSKPSRRGSSSSGSRSNSSRSSHSSRSGREKGRSRREESPERPPPRIKEARPHVHRIEDRDHRHGHSRERRRRRSNVDPGFIDHVDAP</sequence>
<accession>A0ABR4BQR6</accession>
<dbReference type="EMBL" id="JAZHXI010000024">
    <property type="protein sequence ID" value="KAL2060052.1"/>
    <property type="molecule type" value="Genomic_DNA"/>
</dbReference>
<evidence type="ECO:0000256" key="1">
    <source>
        <dbReference type="SAM" id="MobiDB-lite"/>
    </source>
</evidence>
<gene>
    <name evidence="2" type="ORF">VTL71DRAFT_9874</name>
</gene>
<reference evidence="2 3" key="1">
    <citation type="journal article" date="2024" name="Commun. Biol.">
        <title>Comparative genomic analysis of thermophilic fungi reveals convergent evolutionary adaptations and gene losses.</title>
        <authorList>
            <person name="Steindorff A.S."/>
            <person name="Aguilar-Pontes M.V."/>
            <person name="Robinson A.J."/>
            <person name="Andreopoulos B."/>
            <person name="LaButti K."/>
            <person name="Kuo A."/>
            <person name="Mondo S."/>
            <person name="Riley R."/>
            <person name="Otillar R."/>
            <person name="Haridas S."/>
            <person name="Lipzen A."/>
            <person name="Grimwood J."/>
            <person name="Schmutz J."/>
            <person name="Clum A."/>
            <person name="Reid I.D."/>
            <person name="Moisan M.C."/>
            <person name="Butler G."/>
            <person name="Nguyen T.T.M."/>
            <person name="Dewar K."/>
            <person name="Conant G."/>
            <person name="Drula E."/>
            <person name="Henrissat B."/>
            <person name="Hansel C."/>
            <person name="Singer S."/>
            <person name="Hutchinson M.I."/>
            <person name="de Vries R.P."/>
            <person name="Natvig D.O."/>
            <person name="Powell A.J."/>
            <person name="Tsang A."/>
            <person name="Grigoriev I.V."/>
        </authorList>
    </citation>
    <scope>NUCLEOTIDE SEQUENCE [LARGE SCALE GENOMIC DNA]</scope>
    <source>
        <strain evidence="2 3">CBS 494.80</strain>
    </source>
</reference>
<feature type="compositionally biased region" description="Basic and acidic residues" evidence="1">
    <location>
        <begin position="129"/>
        <end position="164"/>
    </location>
</feature>
<feature type="compositionally biased region" description="Basic and acidic residues" evidence="1">
    <location>
        <begin position="94"/>
        <end position="103"/>
    </location>
</feature>
<name>A0ABR4BQR6_9HELO</name>